<feature type="domain" description="CobW/HypB/UreG nucleotide-binding" evidence="2">
    <location>
        <begin position="7"/>
        <end position="187"/>
    </location>
</feature>
<dbReference type="Gene3D" id="3.40.50.300">
    <property type="entry name" value="P-loop containing nucleotide triphosphate hydrolases"/>
    <property type="match status" value="1"/>
</dbReference>
<sequence>MSKVIIACVGGFLGAGKTTALQRAVVAIRERGLRVGVITNDQGTELVDTEAIRSLNVPTEEIGGGCFCCKFDDLALHAKRLLDYERPDVILAEAVGSCTDLSATVYQPLRKYYKDEFDLAPLSILVEPSRIRAFVGSGDDGFPDTVRYLFEKQLAEADLIVLNKADTVDDAEREELTQAVTRLAGTIPVRTMSALTSEGVDGWIETLLTERAAGNRILDIDYETYAQAEAVLGWLNARVRLTAQQEVSPKAAAEALIGHIQSGSLDAGMAIAHVKILAQTDAGSDRIALTDGQGKPQWSSEKTFPATNNFVLVVNARIRTNPEALSKLVEQSLAAMADTLGLETDVERIASFSPPPPNPPYRFTEKVS</sequence>
<feature type="region of interest" description="Disordered" evidence="1">
    <location>
        <begin position="349"/>
        <end position="368"/>
    </location>
</feature>
<dbReference type="SUPFAM" id="SSF52540">
    <property type="entry name" value="P-loop containing nucleoside triphosphate hydrolases"/>
    <property type="match status" value="1"/>
</dbReference>
<evidence type="ECO:0000313" key="3">
    <source>
        <dbReference type="EMBL" id="ETW95312.1"/>
    </source>
</evidence>
<dbReference type="GO" id="GO:0005737">
    <property type="term" value="C:cytoplasm"/>
    <property type="evidence" value="ECO:0007669"/>
    <property type="project" value="TreeGrafter"/>
</dbReference>
<dbReference type="InterPro" id="IPR027417">
    <property type="entry name" value="P-loop_NTPase"/>
</dbReference>
<organism evidence="3 4">
    <name type="scientific">Candidatus Entotheonella gemina</name>
    <dbReference type="NCBI Taxonomy" id="1429439"/>
    <lineage>
        <taxon>Bacteria</taxon>
        <taxon>Pseudomonadati</taxon>
        <taxon>Nitrospinota/Tectimicrobiota group</taxon>
        <taxon>Candidatus Tectimicrobiota</taxon>
        <taxon>Candidatus Entotheonellia</taxon>
        <taxon>Candidatus Entotheonellales</taxon>
        <taxon>Candidatus Entotheonellaceae</taxon>
        <taxon>Candidatus Entotheonella</taxon>
    </lineage>
</organism>
<dbReference type="HOGENOM" id="CLU_749321_0_0_7"/>
<reference evidence="3 4" key="1">
    <citation type="journal article" date="2014" name="Nature">
        <title>An environmental bacterial taxon with a large and distinct metabolic repertoire.</title>
        <authorList>
            <person name="Wilson M.C."/>
            <person name="Mori T."/>
            <person name="Ruckert C."/>
            <person name="Uria A.R."/>
            <person name="Helf M.J."/>
            <person name="Takada K."/>
            <person name="Gernert C."/>
            <person name="Steffens U.A."/>
            <person name="Heycke N."/>
            <person name="Schmitt S."/>
            <person name="Rinke C."/>
            <person name="Helfrich E.J."/>
            <person name="Brachmann A.O."/>
            <person name="Gurgui C."/>
            <person name="Wakimoto T."/>
            <person name="Kracht M."/>
            <person name="Crusemann M."/>
            <person name="Hentschel U."/>
            <person name="Abe I."/>
            <person name="Matsunaga S."/>
            <person name="Kalinowski J."/>
            <person name="Takeyama H."/>
            <person name="Piel J."/>
        </authorList>
    </citation>
    <scope>NUCLEOTIDE SEQUENCE [LARGE SCALE GENOMIC DNA]</scope>
    <source>
        <strain evidence="4">TSY2</strain>
    </source>
</reference>
<dbReference type="PANTHER" id="PTHR13748">
    <property type="entry name" value="COBW-RELATED"/>
    <property type="match status" value="1"/>
</dbReference>
<protein>
    <recommendedName>
        <fullName evidence="2">CobW/HypB/UreG nucleotide-binding domain-containing protein</fullName>
    </recommendedName>
</protein>
<gene>
    <name evidence="3" type="ORF">ETSY2_48325</name>
</gene>
<dbReference type="PANTHER" id="PTHR13748:SF62">
    <property type="entry name" value="COBW DOMAIN-CONTAINING PROTEIN"/>
    <property type="match status" value="1"/>
</dbReference>
<name>W4LBH1_9BACT</name>
<dbReference type="AlphaFoldDB" id="W4LBH1"/>
<accession>W4LBH1</accession>
<dbReference type="Proteomes" id="UP000019140">
    <property type="component" value="Unassembled WGS sequence"/>
</dbReference>
<dbReference type="Pfam" id="PF02492">
    <property type="entry name" value="cobW"/>
    <property type="match status" value="1"/>
</dbReference>
<dbReference type="InterPro" id="IPR051316">
    <property type="entry name" value="Zinc-reg_GTPase_activator"/>
</dbReference>
<comment type="caution">
    <text evidence="3">The sequence shown here is derived from an EMBL/GenBank/DDBJ whole genome shotgun (WGS) entry which is preliminary data.</text>
</comment>
<dbReference type="InterPro" id="IPR003495">
    <property type="entry name" value="CobW/HypB/UreG_nucleotide-bd"/>
</dbReference>
<proteinExistence type="predicted"/>
<evidence type="ECO:0000313" key="4">
    <source>
        <dbReference type="Proteomes" id="UP000019140"/>
    </source>
</evidence>
<dbReference type="PATRIC" id="fig|1429439.4.peg.8000"/>
<keyword evidence="4" id="KW-1185">Reference proteome</keyword>
<evidence type="ECO:0000259" key="2">
    <source>
        <dbReference type="Pfam" id="PF02492"/>
    </source>
</evidence>
<dbReference type="EMBL" id="AZHX01002330">
    <property type="protein sequence ID" value="ETW95312.1"/>
    <property type="molecule type" value="Genomic_DNA"/>
</dbReference>
<evidence type="ECO:0000256" key="1">
    <source>
        <dbReference type="SAM" id="MobiDB-lite"/>
    </source>
</evidence>